<protein>
    <submittedName>
        <fullName evidence="1">Uncharacterized protein</fullName>
    </submittedName>
</protein>
<gene>
    <name evidence="1" type="ORF">LMG7974_01448</name>
</gene>
<name>A0ABM8Q942_9BACT</name>
<sequence length="137" mass="16427">MRSKNVAKFIKLYDEMREENFKQWEYFYPPSDYAEFEKENDEIFKKYLKDETNPVLKTKLYISLLREIKYFAFLIAFEKQDFALLNNAIFQTSRQNLLENAMTASSTDHAYAFFDLLGAFACNDFDIIQSFCRRICH</sequence>
<proteinExistence type="predicted"/>
<dbReference type="RefSeq" id="WP_229933236.1">
    <property type="nucleotide sequence ID" value="NZ_CAJHOF010000014.1"/>
</dbReference>
<comment type="caution">
    <text evidence="1">The sequence shown here is derived from an EMBL/GenBank/DDBJ whole genome shotgun (WGS) entry which is preliminary data.</text>
</comment>
<dbReference type="EMBL" id="CAJHOF010000014">
    <property type="protein sequence ID" value="CAD7289292.1"/>
    <property type="molecule type" value="Genomic_DNA"/>
</dbReference>
<accession>A0ABM8Q942</accession>
<evidence type="ECO:0000313" key="1">
    <source>
        <dbReference type="EMBL" id="CAD7289292.1"/>
    </source>
</evidence>
<keyword evidence="2" id="KW-1185">Reference proteome</keyword>
<reference evidence="1 2" key="1">
    <citation type="submission" date="2020-11" db="EMBL/GenBank/DDBJ databases">
        <authorList>
            <person name="Peeters C."/>
        </authorList>
    </citation>
    <scope>NUCLEOTIDE SEQUENCE [LARGE SCALE GENOMIC DNA]</scope>
    <source>
        <strain evidence="1 2">LMG 7974</strain>
    </source>
</reference>
<organism evidence="1 2">
    <name type="scientific">Campylobacter majalis</name>
    <dbReference type="NCBI Taxonomy" id="2790656"/>
    <lineage>
        <taxon>Bacteria</taxon>
        <taxon>Pseudomonadati</taxon>
        <taxon>Campylobacterota</taxon>
        <taxon>Epsilonproteobacteria</taxon>
        <taxon>Campylobacterales</taxon>
        <taxon>Campylobacteraceae</taxon>
        <taxon>Campylobacter</taxon>
    </lineage>
</organism>
<dbReference type="Proteomes" id="UP000789803">
    <property type="component" value="Unassembled WGS sequence"/>
</dbReference>
<evidence type="ECO:0000313" key="2">
    <source>
        <dbReference type="Proteomes" id="UP000789803"/>
    </source>
</evidence>